<name>A0A833PH16_ACIBZ</name>
<evidence type="ECO:0000313" key="2">
    <source>
        <dbReference type="Proteomes" id="UP000490535"/>
    </source>
</evidence>
<dbReference type="EMBL" id="WNDP01000021">
    <property type="protein sequence ID" value="KAF1026585.1"/>
    <property type="molecule type" value="Genomic_DNA"/>
</dbReference>
<sequence>MICLLGLSMILSFLEFNGVTQLEVKLIKNKNVNLLVGLIYDLFCRNKNTT</sequence>
<proteinExistence type="predicted"/>
<dbReference type="AlphaFoldDB" id="A0A833PH16"/>
<comment type="caution">
    <text evidence="1">The sequence shown here is derived from an EMBL/GenBank/DDBJ whole genome shotgun (WGS) entry which is preliminary data.</text>
</comment>
<accession>A0A833PH16</accession>
<reference evidence="2" key="1">
    <citation type="journal article" date="2020" name="MBio">
        <title>Horizontal gene transfer to a defensive symbiont with a reduced genome amongst a multipartite beetle microbiome.</title>
        <authorList>
            <person name="Waterworth S.C."/>
            <person name="Florez L.V."/>
            <person name="Rees E.R."/>
            <person name="Hertweck C."/>
            <person name="Kaltenpoth M."/>
            <person name="Kwan J.C."/>
        </authorList>
    </citation>
    <scope>NUCLEOTIDE SEQUENCE [LARGE SCALE GENOMIC DNA]</scope>
</reference>
<gene>
    <name evidence="1" type="ORF">GAK29_01204</name>
</gene>
<dbReference type="Proteomes" id="UP000490535">
    <property type="component" value="Unassembled WGS sequence"/>
</dbReference>
<protein>
    <submittedName>
        <fullName evidence="1">Uncharacterized protein</fullName>
    </submittedName>
</protein>
<evidence type="ECO:0000313" key="1">
    <source>
        <dbReference type="EMBL" id="KAF1026585.1"/>
    </source>
</evidence>
<organism evidence="1 2">
    <name type="scientific">Acinetobacter bereziniae</name>
    <name type="common">Acinetobacter genomosp. 10</name>
    <dbReference type="NCBI Taxonomy" id="106648"/>
    <lineage>
        <taxon>Bacteria</taxon>
        <taxon>Pseudomonadati</taxon>
        <taxon>Pseudomonadota</taxon>
        <taxon>Gammaproteobacteria</taxon>
        <taxon>Moraxellales</taxon>
        <taxon>Moraxellaceae</taxon>
        <taxon>Acinetobacter</taxon>
    </lineage>
</organism>